<evidence type="ECO:0000313" key="2">
    <source>
        <dbReference type="Proteomes" id="UP000003781"/>
    </source>
</evidence>
<dbReference type="AlphaFoldDB" id="A3IJW2"/>
<protein>
    <submittedName>
        <fullName evidence="1">Uncharacterized protein</fullName>
    </submittedName>
</protein>
<sequence>MDNQTSKRSPCVSTVKLMIMKHQ</sequence>
<evidence type="ECO:0000313" key="1">
    <source>
        <dbReference type="EMBL" id="EAZ94094.1"/>
    </source>
</evidence>
<comment type="caution">
    <text evidence="1">The sequence shown here is derived from an EMBL/GenBank/DDBJ whole genome shotgun (WGS) entry which is preliminary data.</text>
</comment>
<proteinExistence type="predicted"/>
<dbReference type="EMBL" id="AAXW01000002">
    <property type="protein sequence ID" value="EAZ94094.1"/>
    <property type="molecule type" value="Genomic_DNA"/>
</dbReference>
<keyword evidence="2" id="KW-1185">Reference proteome</keyword>
<organism evidence="1 2">
    <name type="scientific">Crocosphaera chwakensis CCY0110</name>
    <dbReference type="NCBI Taxonomy" id="391612"/>
    <lineage>
        <taxon>Bacteria</taxon>
        <taxon>Bacillati</taxon>
        <taxon>Cyanobacteriota</taxon>
        <taxon>Cyanophyceae</taxon>
        <taxon>Oscillatoriophycideae</taxon>
        <taxon>Chroococcales</taxon>
        <taxon>Aphanothecaceae</taxon>
        <taxon>Crocosphaera</taxon>
        <taxon>Crocosphaera chwakensis</taxon>
    </lineage>
</organism>
<gene>
    <name evidence="1" type="ORF">CY0110_19902</name>
</gene>
<dbReference type="Proteomes" id="UP000003781">
    <property type="component" value="Unassembled WGS sequence"/>
</dbReference>
<reference evidence="1 2" key="1">
    <citation type="submission" date="2007-03" db="EMBL/GenBank/DDBJ databases">
        <authorList>
            <person name="Stal L."/>
            <person name="Ferriera S."/>
            <person name="Johnson J."/>
            <person name="Kravitz S."/>
            <person name="Beeson K."/>
            <person name="Sutton G."/>
            <person name="Rogers Y.-H."/>
            <person name="Friedman R."/>
            <person name="Frazier M."/>
            <person name="Venter J.C."/>
        </authorList>
    </citation>
    <scope>NUCLEOTIDE SEQUENCE [LARGE SCALE GENOMIC DNA]</scope>
    <source>
        <strain evidence="1 2">CCY0110</strain>
    </source>
</reference>
<accession>A3IJW2</accession>
<name>A3IJW2_9CHRO</name>